<evidence type="ECO:0008006" key="3">
    <source>
        <dbReference type="Google" id="ProtNLM"/>
    </source>
</evidence>
<name>A0A1E5UIF5_9POAL</name>
<gene>
    <name evidence="1" type="ORF">BAE44_0026331</name>
</gene>
<dbReference type="OrthoDB" id="1748533at2759"/>
<dbReference type="STRING" id="888268.A0A1E5UIF5"/>
<comment type="caution">
    <text evidence="1">The sequence shown here is derived from an EMBL/GenBank/DDBJ whole genome shotgun (WGS) entry which is preliminary data.</text>
</comment>
<dbReference type="AlphaFoldDB" id="A0A1E5UIF5"/>
<dbReference type="EMBL" id="LWDX02076364">
    <property type="protein sequence ID" value="OEL12651.1"/>
    <property type="molecule type" value="Genomic_DNA"/>
</dbReference>
<reference evidence="1 2" key="1">
    <citation type="submission" date="2016-09" db="EMBL/GenBank/DDBJ databases">
        <title>The draft genome of Dichanthelium oligosanthes: A C3 panicoid grass species.</title>
        <authorList>
            <person name="Studer A.J."/>
            <person name="Schnable J.C."/>
            <person name="Brutnell T.P."/>
        </authorList>
    </citation>
    <scope>NUCLEOTIDE SEQUENCE [LARGE SCALE GENOMIC DNA]</scope>
    <source>
        <strain evidence="2">cv. Kellogg 1175</strain>
        <tissue evidence="1">Leaf</tissue>
    </source>
</reference>
<keyword evidence="2" id="KW-1185">Reference proteome</keyword>
<evidence type="ECO:0000313" key="2">
    <source>
        <dbReference type="Proteomes" id="UP000095767"/>
    </source>
</evidence>
<proteinExistence type="predicted"/>
<organism evidence="1 2">
    <name type="scientific">Dichanthelium oligosanthes</name>
    <dbReference type="NCBI Taxonomy" id="888268"/>
    <lineage>
        <taxon>Eukaryota</taxon>
        <taxon>Viridiplantae</taxon>
        <taxon>Streptophyta</taxon>
        <taxon>Embryophyta</taxon>
        <taxon>Tracheophyta</taxon>
        <taxon>Spermatophyta</taxon>
        <taxon>Magnoliopsida</taxon>
        <taxon>Liliopsida</taxon>
        <taxon>Poales</taxon>
        <taxon>Poaceae</taxon>
        <taxon>PACMAD clade</taxon>
        <taxon>Panicoideae</taxon>
        <taxon>Panicodae</taxon>
        <taxon>Paniceae</taxon>
        <taxon>Dichantheliinae</taxon>
        <taxon>Dichanthelium</taxon>
    </lineage>
</organism>
<protein>
    <recommendedName>
        <fullName evidence="3">Serine-threonine/tyrosine-protein kinase catalytic domain-containing protein</fullName>
    </recommendedName>
</protein>
<dbReference type="PANTHER" id="PTHR45707:SF81">
    <property type="entry name" value="PROTEIN KINASE DOMAIN-CONTAINING PROTEIN"/>
    <property type="match status" value="1"/>
</dbReference>
<evidence type="ECO:0000313" key="1">
    <source>
        <dbReference type="EMBL" id="OEL12651.1"/>
    </source>
</evidence>
<accession>A0A1E5UIF5</accession>
<dbReference type="PANTHER" id="PTHR45707">
    <property type="entry name" value="C2 CALCIUM/LIPID-BINDING PLANT PHOSPHORIBOSYLTRANSFERASE FAMILY PROTEIN"/>
    <property type="match status" value="1"/>
</dbReference>
<sequence length="115" mass="13288">MGMKHQNIVQLVGYCAESRWEAIKLPSGKKHIMAELPTRLICFEYLCNDSLDKYFSSTITKHNTYMVRFFSFFSFKVCCFRAIAAGLYHTSIGDLKCKRVVKLLKGILLLYKLCC</sequence>
<dbReference type="Proteomes" id="UP000095767">
    <property type="component" value="Unassembled WGS sequence"/>
</dbReference>